<name>A0A2S9ITF1_9HYPH</name>
<feature type="transmembrane region" description="Helical" evidence="5">
    <location>
        <begin position="37"/>
        <end position="64"/>
    </location>
</feature>
<comment type="subcellular location">
    <subcellularLocation>
        <location evidence="1">Membrane</location>
    </subcellularLocation>
</comment>
<dbReference type="RefSeq" id="WP_105741435.1">
    <property type="nucleotide sequence ID" value="NZ_PVBR01000005.1"/>
</dbReference>
<keyword evidence="4 5" id="KW-0472">Membrane</keyword>
<keyword evidence="3 5" id="KW-1133">Transmembrane helix</keyword>
<evidence type="ECO:0000313" key="7">
    <source>
        <dbReference type="Proteomes" id="UP000239434"/>
    </source>
</evidence>
<dbReference type="Pfam" id="PF05101">
    <property type="entry name" value="VirB3"/>
    <property type="match status" value="1"/>
</dbReference>
<evidence type="ECO:0000256" key="3">
    <source>
        <dbReference type="ARBA" id="ARBA00022989"/>
    </source>
</evidence>
<evidence type="ECO:0000256" key="1">
    <source>
        <dbReference type="ARBA" id="ARBA00004370"/>
    </source>
</evidence>
<organism evidence="6 7">
    <name type="scientific">Phyllobacterium phragmitis</name>
    <dbReference type="NCBI Taxonomy" id="2670329"/>
    <lineage>
        <taxon>Bacteria</taxon>
        <taxon>Pseudomonadati</taxon>
        <taxon>Pseudomonadota</taxon>
        <taxon>Alphaproteobacteria</taxon>
        <taxon>Hyphomicrobiales</taxon>
        <taxon>Phyllobacteriaceae</taxon>
        <taxon>Phyllobacterium</taxon>
    </lineage>
</organism>
<evidence type="ECO:0000256" key="4">
    <source>
        <dbReference type="ARBA" id="ARBA00023136"/>
    </source>
</evidence>
<evidence type="ECO:0000313" key="6">
    <source>
        <dbReference type="EMBL" id="PRD43813.1"/>
    </source>
</evidence>
<evidence type="ECO:0000256" key="2">
    <source>
        <dbReference type="ARBA" id="ARBA00022692"/>
    </source>
</evidence>
<sequence>MEDDLPILEPVSLALTRPPVKWGVRYEVFALNGMVNVIVFIASGSFLLPIATALLVHGVAAYLCQRDPYMFHILERFLMSKRAIRNLRFWGARSYSP</sequence>
<dbReference type="EMBL" id="PVBR01000005">
    <property type="protein sequence ID" value="PRD43813.1"/>
    <property type="molecule type" value="Genomic_DNA"/>
</dbReference>
<reference evidence="6 7" key="1">
    <citation type="submission" date="2018-02" db="EMBL/GenBank/DDBJ databases">
        <title>The draft genome of Phyllobacterium sp. 1N-3.</title>
        <authorList>
            <person name="Liu L."/>
            <person name="Li L."/>
            <person name="Zhang X."/>
            <person name="Wang T."/>
            <person name="Liang L."/>
        </authorList>
    </citation>
    <scope>NUCLEOTIDE SEQUENCE [LARGE SCALE GENOMIC DNA]</scope>
    <source>
        <strain evidence="6 7">1N-3</strain>
    </source>
</reference>
<dbReference type="InterPro" id="IPR007792">
    <property type="entry name" value="T4SS_VirB3/TrbD/AvhB"/>
</dbReference>
<comment type="caution">
    <text evidence="6">The sequence shown here is derived from an EMBL/GenBank/DDBJ whole genome shotgun (WGS) entry which is preliminary data.</text>
</comment>
<dbReference type="Proteomes" id="UP000239434">
    <property type="component" value="Unassembled WGS sequence"/>
</dbReference>
<accession>A0A2S9ITF1</accession>
<gene>
    <name evidence="6" type="ORF">C5748_08050</name>
</gene>
<protein>
    <submittedName>
        <fullName evidence="6">Type IV secretion system protein VirB3</fullName>
    </submittedName>
</protein>
<dbReference type="GO" id="GO:0016020">
    <property type="term" value="C:membrane"/>
    <property type="evidence" value="ECO:0007669"/>
    <property type="project" value="UniProtKB-SubCell"/>
</dbReference>
<keyword evidence="7" id="KW-1185">Reference proteome</keyword>
<proteinExistence type="predicted"/>
<evidence type="ECO:0000256" key="5">
    <source>
        <dbReference type="SAM" id="Phobius"/>
    </source>
</evidence>
<keyword evidence="2 5" id="KW-0812">Transmembrane</keyword>
<dbReference type="AlphaFoldDB" id="A0A2S9ITF1"/>